<feature type="transmembrane region" description="Helical" evidence="2">
    <location>
        <begin position="195"/>
        <end position="216"/>
    </location>
</feature>
<dbReference type="RefSeq" id="WP_344752326.1">
    <property type="nucleotide sequence ID" value="NZ_BAABBW010000002.1"/>
</dbReference>
<name>A0ABP7ZW10_9MICO</name>
<evidence type="ECO:0000313" key="3">
    <source>
        <dbReference type="EMBL" id="GAA4171694.1"/>
    </source>
</evidence>
<feature type="transmembrane region" description="Helical" evidence="2">
    <location>
        <begin position="313"/>
        <end position="332"/>
    </location>
</feature>
<evidence type="ECO:0000256" key="2">
    <source>
        <dbReference type="SAM" id="Phobius"/>
    </source>
</evidence>
<feature type="transmembrane region" description="Helical" evidence="2">
    <location>
        <begin position="338"/>
        <end position="363"/>
    </location>
</feature>
<protein>
    <submittedName>
        <fullName evidence="3">MFS transporter</fullName>
    </submittedName>
</protein>
<dbReference type="InterPro" id="IPR039672">
    <property type="entry name" value="MFS_2"/>
</dbReference>
<dbReference type="Proteomes" id="UP001501079">
    <property type="component" value="Unassembled WGS sequence"/>
</dbReference>
<dbReference type="CDD" id="cd17332">
    <property type="entry name" value="MFS_MelB_like"/>
    <property type="match status" value="1"/>
</dbReference>
<keyword evidence="2" id="KW-0812">Transmembrane</keyword>
<feature type="transmembrane region" description="Helical" evidence="2">
    <location>
        <begin position="424"/>
        <end position="444"/>
    </location>
</feature>
<reference evidence="4" key="1">
    <citation type="journal article" date="2019" name="Int. J. Syst. Evol. Microbiol.">
        <title>The Global Catalogue of Microorganisms (GCM) 10K type strain sequencing project: providing services to taxonomists for standard genome sequencing and annotation.</title>
        <authorList>
            <consortium name="The Broad Institute Genomics Platform"/>
            <consortium name="The Broad Institute Genome Sequencing Center for Infectious Disease"/>
            <person name="Wu L."/>
            <person name="Ma J."/>
        </authorList>
    </citation>
    <scope>NUCLEOTIDE SEQUENCE [LARGE SCALE GENOMIC DNA]</scope>
    <source>
        <strain evidence="4">JCM 17591</strain>
    </source>
</reference>
<feature type="transmembrane region" description="Helical" evidence="2">
    <location>
        <begin position="120"/>
        <end position="142"/>
    </location>
</feature>
<feature type="transmembrane region" description="Helical" evidence="2">
    <location>
        <begin position="45"/>
        <end position="73"/>
    </location>
</feature>
<dbReference type="EMBL" id="BAABBW010000002">
    <property type="protein sequence ID" value="GAA4171694.1"/>
    <property type="molecule type" value="Genomic_DNA"/>
</dbReference>
<feature type="compositionally biased region" description="Polar residues" evidence="1">
    <location>
        <begin position="479"/>
        <end position="502"/>
    </location>
</feature>
<feature type="transmembrane region" description="Helical" evidence="2">
    <location>
        <begin position="384"/>
        <end position="412"/>
    </location>
</feature>
<evidence type="ECO:0000256" key="1">
    <source>
        <dbReference type="SAM" id="MobiDB-lite"/>
    </source>
</evidence>
<dbReference type="Pfam" id="PF13347">
    <property type="entry name" value="MFS_2"/>
    <property type="match status" value="1"/>
</dbReference>
<comment type="caution">
    <text evidence="3">The sequence shown here is derived from an EMBL/GenBank/DDBJ whole genome shotgun (WGS) entry which is preliminary data.</text>
</comment>
<feature type="transmembrane region" description="Helical" evidence="2">
    <location>
        <begin position="162"/>
        <end position="183"/>
    </location>
</feature>
<dbReference type="NCBIfam" id="TIGR00792">
    <property type="entry name" value="gph"/>
    <property type="match status" value="1"/>
</dbReference>
<dbReference type="Gene3D" id="1.20.1250.20">
    <property type="entry name" value="MFS general substrate transporter like domains"/>
    <property type="match status" value="2"/>
</dbReference>
<sequence>MASTDASPDAAEHGFHRLSWLQRIGFGAGDLAQNLIYNTVATYLLFFYTQVFGLGAGVAATMFLVVRLIDVVWDPLVGTFVDKHTTPWGRYRGYLVLAGIPLSVFAVLVFWNGFSGSLLYAYITYVGLSMLYTLLNVPYGALNASLTRDNQEISVLTTTRMFMANIGGLAVAFGVPVIVQAISPTGDWGTPDAAGAWQTTMTIFAAVGLVVLVFCFSQTRERVVMDTAHQEDVKLSDLLVEFRRNQHLRTLAFFFVTAFAMMAVGNSGAAYYMTEVVHREDLAGWFNALGVLPAFVFLPLVPAIRRAIGKRALFIAFLLVGIVGLAMLYFIPDPSHHVAWVLVAQIIRSIGIIVATGYMWALVPEVITFGEWKTGRRISGIVNALTGIFFKAGFALGGVVPGIVLAVTGYVSDTERQSDSAQQGILWLVSVIPAILLILAIVIISRYRLSDEQLVEMNREIEARHAGEGADGSDRSPALPNSSLADKTLTGSLDLTQKNSDD</sequence>
<gene>
    <name evidence="3" type="ORF">GCM10022287_11360</name>
</gene>
<dbReference type="InterPro" id="IPR036259">
    <property type="entry name" value="MFS_trans_sf"/>
</dbReference>
<keyword evidence="2" id="KW-0472">Membrane</keyword>
<feature type="transmembrane region" description="Helical" evidence="2">
    <location>
        <begin position="284"/>
        <end position="301"/>
    </location>
</feature>
<keyword evidence="2" id="KW-1133">Transmembrane helix</keyword>
<feature type="compositionally biased region" description="Basic and acidic residues" evidence="1">
    <location>
        <begin position="465"/>
        <end position="474"/>
    </location>
</feature>
<feature type="transmembrane region" description="Helical" evidence="2">
    <location>
        <begin position="94"/>
        <end position="114"/>
    </location>
</feature>
<dbReference type="InterPro" id="IPR001927">
    <property type="entry name" value="Na/Gal_symport"/>
</dbReference>
<proteinExistence type="predicted"/>
<dbReference type="PANTHER" id="PTHR11328:SF24">
    <property type="entry name" value="MAJOR FACILITATOR SUPERFAMILY (MFS) PROFILE DOMAIN-CONTAINING PROTEIN"/>
    <property type="match status" value="1"/>
</dbReference>
<keyword evidence="4" id="KW-1185">Reference proteome</keyword>
<feature type="region of interest" description="Disordered" evidence="1">
    <location>
        <begin position="465"/>
        <end position="502"/>
    </location>
</feature>
<dbReference type="SUPFAM" id="SSF103473">
    <property type="entry name" value="MFS general substrate transporter"/>
    <property type="match status" value="1"/>
</dbReference>
<dbReference type="PANTHER" id="PTHR11328">
    <property type="entry name" value="MAJOR FACILITATOR SUPERFAMILY DOMAIN-CONTAINING PROTEIN"/>
    <property type="match status" value="1"/>
</dbReference>
<feature type="transmembrane region" description="Helical" evidence="2">
    <location>
        <begin position="251"/>
        <end position="272"/>
    </location>
</feature>
<accession>A0ABP7ZW10</accession>
<evidence type="ECO:0000313" key="4">
    <source>
        <dbReference type="Proteomes" id="UP001501079"/>
    </source>
</evidence>
<organism evidence="3 4">
    <name type="scientific">Gryllotalpicola koreensis</name>
    <dbReference type="NCBI Taxonomy" id="993086"/>
    <lineage>
        <taxon>Bacteria</taxon>
        <taxon>Bacillati</taxon>
        <taxon>Actinomycetota</taxon>
        <taxon>Actinomycetes</taxon>
        <taxon>Micrococcales</taxon>
        <taxon>Microbacteriaceae</taxon>
        <taxon>Gryllotalpicola</taxon>
    </lineage>
</organism>